<dbReference type="Gene3D" id="1.25.40.880">
    <property type="entry name" value="Alkyl sulfatase, dimerisation domain"/>
    <property type="match status" value="1"/>
</dbReference>
<organism evidence="3 4">
    <name type="scientific">Variovorax rhizosphaerae</name>
    <dbReference type="NCBI Taxonomy" id="1836200"/>
    <lineage>
        <taxon>Bacteria</taxon>
        <taxon>Pseudomonadati</taxon>
        <taxon>Pseudomonadota</taxon>
        <taxon>Betaproteobacteria</taxon>
        <taxon>Burkholderiales</taxon>
        <taxon>Comamonadaceae</taxon>
        <taxon>Variovorax</taxon>
    </lineage>
</organism>
<dbReference type="SUPFAM" id="SSF55718">
    <property type="entry name" value="SCP-like"/>
    <property type="match status" value="1"/>
</dbReference>
<dbReference type="InterPro" id="IPR038536">
    <property type="entry name" value="Alkyl/aryl-sulf_dimr_sf"/>
</dbReference>
<dbReference type="Proteomes" id="UP001385892">
    <property type="component" value="Unassembled WGS sequence"/>
</dbReference>
<proteinExistence type="predicted"/>
<dbReference type="PANTHER" id="PTHR43223:SF2">
    <property type="entry name" value="METALLO-BETA-LACTAMASE DOMAIN-CONTAINING PROTEIN"/>
    <property type="match status" value="1"/>
</dbReference>
<comment type="caution">
    <text evidence="3">The sequence shown here is derived from an EMBL/GenBank/DDBJ whole genome shotgun (WGS) entry which is preliminary data.</text>
</comment>
<accession>A0ABU8WYQ2</accession>
<dbReference type="Pfam" id="PF14863">
    <property type="entry name" value="Alkyl_sulf_dimr"/>
    <property type="match status" value="1"/>
</dbReference>
<dbReference type="InterPro" id="IPR036866">
    <property type="entry name" value="RibonucZ/Hydroxyglut_hydro"/>
</dbReference>
<reference evidence="3 4" key="1">
    <citation type="submission" date="2024-03" db="EMBL/GenBank/DDBJ databases">
        <title>Novel species of the genus Variovorax.</title>
        <authorList>
            <person name="Liu Q."/>
            <person name="Xin Y.-H."/>
        </authorList>
    </citation>
    <scope>NUCLEOTIDE SEQUENCE [LARGE SCALE GENOMIC DNA]</scope>
    <source>
        <strain evidence="3 4">KACC 18900</strain>
    </source>
</reference>
<protein>
    <submittedName>
        <fullName evidence="3">Alkyl sulfatase dimerization domain-containing protein</fullName>
    </submittedName>
</protein>
<dbReference type="SUPFAM" id="SSF56281">
    <property type="entry name" value="Metallo-hydrolase/oxidoreductase"/>
    <property type="match status" value="1"/>
</dbReference>
<dbReference type="EMBL" id="JBBKZT010000057">
    <property type="protein sequence ID" value="MEJ8852672.1"/>
    <property type="molecule type" value="Genomic_DNA"/>
</dbReference>
<evidence type="ECO:0000259" key="2">
    <source>
        <dbReference type="Pfam" id="PF14863"/>
    </source>
</evidence>
<evidence type="ECO:0000313" key="4">
    <source>
        <dbReference type="Proteomes" id="UP001385892"/>
    </source>
</evidence>
<dbReference type="InterPro" id="IPR036527">
    <property type="entry name" value="SCP2_sterol-bd_dom_sf"/>
</dbReference>
<feature type="chain" id="PRO_5045569796" evidence="1">
    <location>
        <begin position="50"/>
        <end position="622"/>
    </location>
</feature>
<keyword evidence="1" id="KW-0732">Signal</keyword>
<dbReference type="Gene3D" id="3.30.1050.10">
    <property type="entry name" value="SCP2 sterol-binding domain"/>
    <property type="match status" value="1"/>
</dbReference>
<sequence>MRRNKTASTALASSEVTTSQRSNLKRRLVNGVTGACVALLALTATSSHAQAWRWYNENPNYKPATLPNGTVINFNEWKKALPFVRIDGKPARAEPVADKTWMIYGYFYGPVIIERPNGLLVFSTGENAEDGKKFREIIRRDVSTKPIIAVFYDHAHYAKGAETLLDGDKAQIIAHPDSNKTVQESGFLGKPNIAEMLPALDGRARIHFGTDMPSTGPDAKMGAASLDLGKKSAWLPTTKTLADGEKMTVDGLEIQAFHASTDTEDSLTFWIPSQKLVIDNVMWPCLPNLYTLRGDRYRDPNEWIAALKKIRDLEPEIVLDVGGGATALVGKDKIKDTANALIDASSFVYDQAIRLTNQGVRMQELRHHIVLPEALTKNPYVNEVYGQYDTFPEAYADRAFGWFSGHAEDLHSLPRSVESKKWVDLIGGEAKVFDAYKAAVGKGEYIWAKDLAVVLTDVAPANKTYRQALADSFRTLGRYSPGSITRNFYLASARSLEGEKTHTLGSIQDAEWVTADTSRAVNHLRTRLNPEKASGKEGELEFNVGGKRAALHVRNSVAEFVSNPDSHYRKVDAVIKTNPASFARYFRGEMSASDFLKESGADAQAATLLGMFDEYRQIPMYP</sequence>
<keyword evidence="4" id="KW-1185">Reference proteome</keyword>
<dbReference type="Gene3D" id="3.60.15.30">
    <property type="entry name" value="Metallo-beta-lactamase domain"/>
    <property type="match status" value="1"/>
</dbReference>
<dbReference type="InterPro" id="IPR052195">
    <property type="entry name" value="Bact_Alkyl/Aryl-Sulfatase"/>
</dbReference>
<gene>
    <name evidence="3" type="ORF">WKW82_39150</name>
</gene>
<feature type="signal peptide" evidence="1">
    <location>
        <begin position="1"/>
        <end position="49"/>
    </location>
</feature>
<feature type="domain" description="Alkyl sulfatase dimerisation" evidence="2">
    <location>
        <begin position="362"/>
        <end position="497"/>
    </location>
</feature>
<dbReference type="PANTHER" id="PTHR43223">
    <property type="entry name" value="ALKYL/ARYL-SULFATASE"/>
    <property type="match status" value="1"/>
</dbReference>
<dbReference type="RefSeq" id="WP_340348614.1">
    <property type="nucleotide sequence ID" value="NZ_JBBKZT010000057.1"/>
</dbReference>
<evidence type="ECO:0000313" key="3">
    <source>
        <dbReference type="EMBL" id="MEJ8852672.1"/>
    </source>
</evidence>
<dbReference type="InterPro" id="IPR029228">
    <property type="entry name" value="Alkyl_sulf_dimr"/>
</dbReference>
<name>A0ABU8WYQ2_9BURK</name>
<evidence type="ECO:0000256" key="1">
    <source>
        <dbReference type="SAM" id="SignalP"/>
    </source>
</evidence>